<dbReference type="STRING" id="76728.AQ490_11685"/>
<name>A0A0T6LKE6_WENVI</name>
<accession>A0A0T6LKE6</accession>
<dbReference type="AlphaFoldDB" id="A0A0T6LKE6"/>
<proteinExistence type="predicted"/>
<evidence type="ECO:0000313" key="3">
    <source>
        <dbReference type="Proteomes" id="UP000050867"/>
    </source>
</evidence>
<dbReference type="Proteomes" id="UP000050867">
    <property type="component" value="Unassembled WGS sequence"/>
</dbReference>
<feature type="compositionally biased region" description="Pro residues" evidence="1">
    <location>
        <begin position="54"/>
        <end position="66"/>
    </location>
</feature>
<reference evidence="2 3" key="1">
    <citation type="submission" date="2015-10" db="EMBL/GenBank/DDBJ databases">
        <title>Draft genome sequence of pyrrolomycin-producing Streptomyces vitaminophilus.</title>
        <authorList>
            <person name="Graham D.E."/>
            <person name="Mahan K.M."/>
            <person name="Klingeman D.M."/>
            <person name="Hettich R.L."/>
            <person name="Parry R.J."/>
        </authorList>
    </citation>
    <scope>NUCLEOTIDE SEQUENCE [LARGE SCALE GENOMIC DNA]</scope>
    <source>
        <strain evidence="2 3">ATCC 31673</strain>
    </source>
</reference>
<feature type="region of interest" description="Disordered" evidence="1">
    <location>
        <begin position="1"/>
        <end position="83"/>
    </location>
</feature>
<sequence length="122" mass="12749">MTPNRRPPVRTPSPPPADTAATEPPRAPPVSGRAPPVSGRRNSGPSDAGRQEQQPPPQQPPPPRASEPPAGADDDAAPPVRATVESNFTVSWCPSGHTAGAEAWAMGRRSSKVAPQALHRYS</sequence>
<gene>
    <name evidence="2" type="ORF">AQ490_11685</name>
</gene>
<evidence type="ECO:0000313" key="2">
    <source>
        <dbReference type="EMBL" id="KRV46542.1"/>
    </source>
</evidence>
<dbReference type="EMBL" id="LLZU01000039">
    <property type="protein sequence ID" value="KRV46542.1"/>
    <property type="molecule type" value="Genomic_DNA"/>
</dbReference>
<organism evidence="2 3">
    <name type="scientific">Wenjunlia vitaminophila</name>
    <name type="common">Streptomyces vitaminophilus</name>
    <dbReference type="NCBI Taxonomy" id="76728"/>
    <lineage>
        <taxon>Bacteria</taxon>
        <taxon>Bacillati</taxon>
        <taxon>Actinomycetota</taxon>
        <taxon>Actinomycetes</taxon>
        <taxon>Kitasatosporales</taxon>
        <taxon>Streptomycetaceae</taxon>
        <taxon>Wenjunlia</taxon>
    </lineage>
</organism>
<protein>
    <submittedName>
        <fullName evidence="2">Uncharacterized protein</fullName>
    </submittedName>
</protein>
<feature type="compositionally biased region" description="Pro residues" evidence="1">
    <location>
        <begin position="1"/>
        <end position="17"/>
    </location>
</feature>
<evidence type="ECO:0000256" key="1">
    <source>
        <dbReference type="SAM" id="MobiDB-lite"/>
    </source>
</evidence>
<comment type="caution">
    <text evidence="2">The sequence shown here is derived from an EMBL/GenBank/DDBJ whole genome shotgun (WGS) entry which is preliminary data.</text>
</comment>
<keyword evidence="3" id="KW-1185">Reference proteome</keyword>